<dbReference type="GO" id="GO:0004722">
    <property type="term" value="F:protein serine/threonine phosphatase activity"/>
    <property type="evidence" value="ECO:0007669"/>
    <property type="project" value="InterPro"/>
</dbReference>
<evidence type="ECO:0000256" key="4">
    <source>
        <dbReference type="ARBA" id="ARBA00022912"/>
    </source>
</evidence>
<dbReference type="InterPro" id="IPR015655">
    <property type="entry name" value="PP2C"/>
</dbReference>
<dbReference type="CDD" id="cd00143">
    <property type="entry name" value="PP2Cc"/>
    <property type="match status" value="1"/>
</dbReference>
<comment type="subcellular location">
    <subcellularLocation>
        <location evidence="1">Membrane</location>
        <topology evidence="1">Peripheral membrane protein</topology>
    </subcellularLocation>
</comment>
<evidence type="ECO:0000313" key="8">
    <source>
        <dbReference type="EMBL" id="CAE0443391.1"/>
    </source>
</evidence>
<dbReference type="PROSITE" id="PS01032">
    <property type="entry name" value="PPM_1"/>
    <property type="match status" value="1"/>
</dbReference>
<evidence type="ECO:0000259" key="7">
    <source>
        <dbReference type="PROSITE" id="PS51746"/>
    </source>
</evidence>
<dbReference type="SMART" id="SM00332">
    <property type="entry name" value="PP2Cc"/>
    <property type="match status" value="1"/>
</dbReference>
<dbReference type="EMBL" id="HBIN01017668">
    <property type="protein sequence ID" value="CAE0443391.1"/>
    <property type="molecule type" value="Transcribed_RNA"/>
</dbReference>
<sequence>MGHTLSSPVTEKHSIHGKFRDRPFGVSEMQGWRPTMEDAYIAEPEFASNVLPNASLFAVFDGHGGDEVSKFCAKHIPEELPKLQAFKEKNYAQALKQVVLHMDEMLQDPEHEAEIAAYREVMIQKQVEKINNGEENTDPMFKTILELMENQEKEQTEQDDGVETAHTGEGDDDDNESGEDDEHDENDTNEVSGSHEENEEALQDGSTSNFKVVSVQKADKKTLTEDPEMIATEVEMIPVIKLSEDGTREISLEAHMPDNEQEHPEMMFSTSAGATAVISLIVDDEAYIANTGDSRAIIVRKGIAYPLSEDHKPNLERERARIYKAGGFINVQGRICDDLNLSRSIGDLRFKVDDDLSPEEQIVTADPDIKSFTLRSDDQFMVIACDGIWDVMKNQEVADFVLRQIKNGESRVSRIVELMLDKCLSPNLFQTNGLGGDNMTCIIVFLQSVEELKKARMATSLKKTLRRVFR</sequence>
<dbReference type="GO" id="GO:0016020">
    <property type="term" value="C:membrane"/>
    <property type="evidence" value="ECO:0007669"/>
    <property type="project" value="UniProtKB-SubCell"/>
</dbReference>
<evidence type="ECO:0000256" key="3">
    <source>
        <dbReference type="ARBA" id="ARBA00022801"/>
    </source>
</evidence>
<keyword evidence="4 5" id="KW-0904">Protein phosphatase</keyword>
<dbReference type="InterPro" id="IPR000222">
    <property type="entry name" value="PP2C_BS"/>
</dbReference>
<dbReference type="PANTHER" id="PTHR13832:SF840">
    <property type="entry name" value="PROTEIN PHOSPHATASE 2C 60-RELATED"/>
    <property type="match status" value="1"/>
</dbReference>
<keyword evidence="3 5" id="KW-0378">Hydrolase</keyword>
<feature type="region of interest" description="Disordered" evidence="6">
    <location>
        <begin position="152"/>
        <end position="221"/>
    </location>
</feature>
<organism evidence="8">
    <name type="scientific">Aplanochytrium stocchinoi</name>
    <dbReference type="NCBI Taxonomy" id="215587"/>
    <lineage>
        <taxon>Eukaryota</taxon>
        <taxon>Sar</taxon>
        <taxon>Stramenopiles</taxon>
        <taxon>Bigyra</taxon>
        <taxon>Labyrinthulomycetes</taxon>
        <taxon>Thraustochytrida</taxon>
        <taxon>Thraustochytriidae</taxon>
        <taxon>Aplanochytrium</taxon>
    </lineage>
</organism>
<dbReference type="InterPro" id="IPR036457">
    <property type="entry name" value="PPM-type-like_dom_sf"/>
</dbReference>
<feature type="compositionally biased region" description="Acidic residues" evidence="6">
    <location>
        <begin position="170"/>
        <end position="188"/>
    </location>
</feature>
<evidence type="ECO:0000256" key="5">
    <source>
        <dbReference type="RuleBase" id="RU003465"/>
    </source>
</evidence>
<proteinExistence type="inferred from homology"/>
<evidence type="ECO:0000256" key="2">
    <source>
        <dbReference type="ARBA" id="ARBA00022723"/>
    </source>
</evidence>
<dbReference type="PANTHER" id="PTHR13832">
    <property type="entry name" value="PROTEIN PHOSPHATASE 2C"/>
    <property type="match status" value="1"/>
</dbReference>
<keyword evidence="2" id="KW-0479">Metal-binding</keyword>
<name>A0A7S3V0A1_9STRA</name>
<gene>
    <name evidence="8" type="ORF">ASTO00021_LOCUS13480</name>
</gene>
<dbReference type="GO" id="GO:0046872">
    <property type="term" value="F:metal ion binding"/>
    <property type="evidence" value="ECO:0007669"/>
    <property type="project" value="UniProtKB-KW"/>
</dbReference>
<dbReference type="PROSITE" id="PS51746">
    <property type="entry name" value="PPM_2"/>
    <property type="match status" value="1"/>
</dbReference>
<evidence type="ECO:0000256" key="6">
    <source>
        <dbReference type="SAM" id="MobiDB-lite"/>
    </source>
</evidence>
<evidence type="ECO:0000256" key="1">
    <source>
        <dbReference type="ARBA" id="ARBA00004170"/>
    </source>
</evidence>
<dbReference type="SUPFAM" id="SSF81606">
    <property type="entry name" value="PP2C-like"/>
    <property type="match status" value="1"/>
</dbReference>
<comment type="similarity">
    <text evidence="5">Belongs to the PP2C family.</text>
</comment>
<feature type="domain" description="PPM-type phosphatase" evidence="7">
    <location>
        <begin position="23"/>
        <end position="446"/>
    </location>
</feature>
<accession>A0A7S3V0A1</accession>
<dbReference type="AlphaFoldDB" id="A0A7S3V0A1"/>
<reference evidence="8" key="1">
    <citation type="submission" date="2021-01" db="EMBL/GenBank/DDBJ databases">
        <authorList>
            <person name="Corre E."/>
            <person name="Pelletier E."/>
            <person name="Niang G."/>
            <person name="Scheremetjew M."/>
            <person name="Finn R."/>
            <person name="Kale V."/>
            <person name="Holt S."/>
            <person name="Cochrane G."/>
            <person name="Meng A."/>
            <person name="Brown T."/>
            <person name="Cohen L."/>
        </authorList>
    </citation>
    <scope>NUCLEOTIDE SEQUENCE</scope>
    <source>
        <strain evidence="8">GSBS06</strain>
    </source>
</reference>
<protein>
    <recommendedName>
        <fullName evidence="7">PPM-type phosphatase domain-containing protein</fullName>
    </recommendedName>
</protein>
<dbReference type="Gene3D" id="3.60.40.10">
    <property type="entry name" value="PPM-type phosphatase domain"/>
    <property type="match status" value="2"/>
</dbReference>
<dbReference type="InterPro" id="IPR001932">
    <property type="entry name" value="PPM-type_phosphatase-like_dom"/>
</dbReference>
<dbReference type="Pfam" id="PF00481">
    <property type="entry name" value="PP2C"/>
    <property type="match status" value="2"/>
</dbReference>